<gene>
    <name evidence="2" type="ORF">VTK73DRAFT_8698</name>
</gene>
<dbReference type="EMBL" id="JAZHXJ010000654">
    <property type="protein sequence ID" value="KAL1854792.1"/>
    <property type="molecule type" value="Genomic_DNA"/>
</dbReference>
<comment type="caution">
    <text evidence="2">The sequence shown here is derived from an EMBL/GenBank/DDBJ whole genome shotgun (WGS) entry which is preliminary data.</text>
</comment>
<reference evidence="2 3" key="1">
    <citation type="journal article" date="2024" name="Commun. Biol.">
        <title>Comparative genomic analysis of thermophilic fungi reveals convergent evolutionary adaptations and gene losses.</title>
        <authorList>
            <person name="Steindorff A.S."/>
            <person name="Aguilar-Pontes M.V."/>
            <person name="Robinson A.J."/>
            <person name="Andreopoulos B."/>
            <person name="LaButti K."/>
            <person name="Kuo A."/>
            <person name="Mondo S."/>
            <person name="Riley R."/>
            <person name="Otillar R."/>
            <person name="Haridas S."/>
            <person name="Lipzen A."/>
            <person name="Grimwood J."/>
            <person name="Schmutz J."/>
            <person name="Clum A."/>
            <person name="Reid I.D."/>
            <person name="Moisan M.C."/>
            <person name="Butler G."/>
            <person name="Nguyen T.T.M."/>
            <person name="Dewar K."/>
            <person name="Conant G."/>
            <person name="Drula E."/>
            <person name="Henrissat B."/>
            <person name="Hansel C."/>
            <person name="Singer S."/>
            <person name="Hutchinson M.I."/>
            <person name="de Vries R.P."/>
            <person name="Natvig D.O."/>
            <person name="Powell A.J."/>
            <person name="Tsang A."/>
            <person name="Grigoriev I.V."/>
        </authorList>
    </citation>
    <scope>NUCLEOTIDE SEQUENCE [LARGE SCALE GENOMIC DNA]</scope>
    <source>
        <strain evidence="2 3">ATCC 24622</strain>
    </source>
</reference>
<name>A0ABR3W6S9_9PEZI</name>
<feature type="region of interest" description="Disordered" evidence="1">
    <location>
        <begin position="69"/>
        <end position="88"/>
    </location>
</feature>
<evidence type="ECO:0000313" key="3">
    <source>
        <dbReference type="Proteomes" id="UP001586593"/>
    </source>
</evidence>
<accession>A0ABR3W6S9</accession>
<protein>
    <submittedName>
        <fullName evidence="2">Uncharacterized protein</fullName>
    </submittedName>
</protein>
<dbReference type="Proteomes" id="UP001586593">
    <property type="component" value="Unassembled WGS sequence"/>
</dbReference>
<keyword evidence="3" id="KW-1185">Reference proteome</keyword>
<sequence length="257" mass="29340">MDFLANRTNLRRRARPKYRETQGWLLLWPRSPGRQSIWGAQAAEARRYGERQEGLRLFCLTCYHTSENETGVERNGPPASAGRPDLGTESHNATLPFVTVATCRIFRAKPSKPIATRHIVQSFRIADCRCPALSFSGTGSLSYEGPLLTFTMNRLNVRRRKRENRSRGQETVFANPELSKAVFSTSLLIRECRCKRPMMRQMELFVTPPYLTPEDPYAVTCQGLDVKHDAPIARDVEKIDYMGQPCSIRGSYIRLRV</sequence>
<evidence type="ECO:0000256" key="1">
    <source>
        <dbReference type="SAM" id="MobiDB-lite"/>
    </source>
</evidence>
<proteinExistence type="predicted"/>
<evidence type="ECO:0000313" key="2">
    <source>
        <dbReference type="EMBL" id="KAL1854792.1"/>
    </source>
</evidence>
<organism evidence="2 3">
    <name type="scientific">Phialemonium thermophilum</name>
    <dbReference type="NCBI Taxonomy" id="223376"/>
    <lineage>
        <taxon>Eukaryota</taxon>
        <taxon>Fungi</taxon>
        <taxon>Dikarya</taxon>
        <taxon>Ascomycota</taxon>
        <taxon>Pezizomycotina</taxon>
        <taxon>Sordariomycetes</taxon>
        <taxon>Sordariomycetidae</taxon>
        <taxon>Cephalothecales</taxon>
        <taxon>Cephalothecaceae</taxon>
        <taxon>Phialemonium</taxon>
    </lineage>
</organism>